<feature type="compositionally biased region" description="Low complexity" evidence="4">
    <location>
        <begin position="337"/>
        <end position="347"/>
    </location>
</feature>
<gene>
    <name evidence="6" type="ORF">MEDL_57947</name>
</gene>
<dbReference type="OrthoDB" id="6140640at2759"/>
<dbReference type="InterPro" id="IPR013083">
    <property type="entry name" value="Znf_RING/FYVE/PHD"/>
</dbReference>
<dbReference type="GO" id="GO:0008270">
    <property type="term" value="F:zinc ion binding"/>
    <property type="evidence" value="ECO:0007669"/>
    <property type="project" value="UniProtKB-KW"/>
</dbReference>
<dbReference type="Pfam" id="PF00628">
    <property type="entry name" value="PHD"/>
    <property type="match status" value="1"/>
</dbReference>
<feature type="compositionally biased region" description="Polar residues" evidence="4">
    <location>
        <begin position="353"/>
        <end position="363"/>
    </location>
</feature>
<keyword evidence="7" id="KW-1185">Reference proteome</keyword>
<evidence type="ECO:0000313" key="6">
    <source>
        <dbReference type="EMBL" id="CAG2245972.1"/>
    </source>
</evidence>
<evidence type="ECO:0000256" key="2">
    <source>
        <dbReference type="ARBA" id="ARBA00022771"/>
    </source>
</evidence>
<accession>A0A8S3UHY4</accession>
<evidence type="ECO:0000256" key="3">
    <source>
        <dbReference type="ARBA" id="ARBA00022833"/>
    </source>
</evidence>
<keyword evidence="2" id="KW-0863">Zinc-finger</keyword>
<dbReference type="AlphaFoldDB" id="A0A8S3UHY4"/>
<dbReference type="Proteomes" id="UP000683360">
    <property type="component" value="Unassembled WGS sequence"/>
</dbReference>
<evidence type="ECO:0000313" key="7">
    <source>
        <dbReference type="Proteomes" id="UP000683360"/>
    </source>
</evidence>
<organism evidence="6 7">
    <name type="scientific">Mytilus edulis</name>
    <name type="common">Blue mussel</name>
    <dbReference type="NCBI Taxonomy" id="6550"/>
    <lineage>
        <taxon>Eukaryota</taxon>
        <taxon>Metazoa</taxon>
        <taxon>Spiralia</taxon>
        <taxon>Lophotrochozoa</taxon>
        <taxon>Mollusca</taxon>
        <taxon>Bivalvia</taxon>
        <taxon>Autobranchia</taxon>
        <taxon>Pteriomorphia</taxon>
        <taxon>Mytilida</taxon>
        <taxon>Mytiloidea</taxon>
        <taxon>Mytilidae</taxon>
        <taxon>Mytilinae</taxon>
        <taxon>Mytilus</taxon>
    </lineage>
</organism>
<dbReference type="SUPFAM" id="SSF57903">
    <property type="entry name" value="FYVE/PHD zinc finger"/>
    <property type="match status" value="1"/>
</dbReference>
<evidence type="ECO:0000256" key="1">
    <source>
        <dbReference type="ARBA" id="ARBA00022723"/>
    </source>
</evidence>
<dbReference type="InterPro" id="IPR019787">
    <property type="entry name" value="Znf_PHD-finger"/>
</dbReference>
<keyword evidence="1" id="KW-0479">Metal-binding</keyword>
<feature type="domain" description="PHD-type" evidence="5">
    <location>
        <begin position="2"/>
        <end position="47"/>
    </location>
</feature>
<sequence length="438" mass="49890">MCSEFVDEEGIACDKCNFWLHFECTGINKDKTNLNSIQGEDFICMLCNNDLLYEDRNTNETLCQIVQDNEDIHSDSILTNVNVIDPSSNTDKQPTVGSSTTSCPDFPLSTASDTVVSQNENQVNIPINAETRILTLENEINQLKNVVNSLALNSSNLNAHGQNESQHNQNSCCQQKIRDELVDQRIRMLETQMVQNMCINTALTTQLAMQTRPTYPMSAHPTNMHCGAPPFNHFQHPVSTFSHFPPSHIPMHPIPSFQAYNHQFVHQFQPPAYNYSNGLHPSNVHMAHPSTNHMDTSSLHDRVQHHNYPQHGPPIRQFPVSHSETQTRQPRSHVNNSQQQSHSQSSQKKPSHLPTNSHIMDSHSQNKRTDHQTNQVRHNAHQKSEKLCTTKQFPTVGSTNSEIIHDVSSCTPPYTKYRKQNIFTTALRFHRLRHKYNS</sequence>
<feature type="region of interest" description="Disordered" evidence="4">
    <location>
        <begin position="304"/>
        <end position="388"/>
    </location>
</feature>
<name>A0A8S3UHY4_MYTED</name>
<comment type="caution">
    <text evidence="6">The sequence shown here is derived from an EMBL/GenBank/DDBJ whole genome shotgun (WGS) entry which is preliminary data.</text>
</comment>
<evidence type="ECO:0000256" key="4">
    <source>
        <dbReference type="SAM" id="MobiDB-lite"/>
    </source>
</evidence>
<keyword evidence="3" id="KW-0862">Zinc</keyword>
<reference evidence="6" key="1">
    <citation type="submission" date="2021-03" db="EMBL/GenBank/DDBJ databases">
        <authorList>
            <person name="Bekaert M."/>
        </authorList>
    </citation>
    <scope>NUCLEOTIDE SEQUENCE</scope>
</reference>
<dbReference type="InterPro" id="IPR011011">
    <property type="entry name" value="Znf_FYVE_PHD"/>
</dbReference>
<dbReference type="EMBL" id="CAJPWZ010002812">
    <property type="protein sequence ID" value="CAG2245972.1"/>
    <property type="molecule type" value="Genomic_DNA"/>
</dbReference>
<proteinExistence type="predicted"/>
<protein>
    <recommendedName>
        <fullName evidence="5">PHD-type domain-containing protein</fullName>
    </recommendedName>
</protein>
<feature type="compositionally biased region" description="Polar residues" evidence="4">
    <location>
        <begin position="320"/>
        <end position="336"/>
    </location>
</feature>
<feature type="region of interest" description="Disordered" evidence="4">
    <location>
        <begin position="83"/>
        <end position="103"/>
    </location>
</feature>
<evidence type="ECO:0000259" key="5">
    <source>
        <dbReference type="Pfam" id="PF00628"/>
    </source>
</evidence>
<dbReference type="Gene3D" id="3.30.40.10">
    <property type="entry name" value="Zinc/RING finger domain, C3HC4 (zinc finger)"/>
    <property type="match status" value="1"/>
</dbReference>